<feature type="non-terminal residue" evidence="2">
    <location>
        <position position="1"/>
    </location>
</feature>
<evidence type="ECO:0000256" key="1">
    <source>
        <dbReference type="SAM" id="MobiDB-lite"/>
    </source>
</evidence>
<feature type="compositionally biased region" description="Basic residues" evidence="1">
    <location>
        <begin position="38"/>
        <end position="49"/>
    </location>
</feature>
<proteinExistence type="predicted"/>
<dbReference type="AlphaFoldDB" id="X1DWF1"/>
<evidence type="ECO:0008006" key="3">
    <source>
        <dbReference type="Google" id="ProtNLM"/>
    </source>
</evidence>
<gene>
    <name evidence="2" type="ORF">S03H2_05324</name>
</gene>
<feature type="region of interest" description="Disordered" evidence="1">
    <location>
        <begin position="18"/>
        <end position="49"/>
    </location>
</feature>
<accession>X1DWF1</accession>
<reference evidence="2" key="1">
    <citation type="journal article" date="2014" name="Front. Microbiol.">
        <title>High frequency of phylogenetically diverse reductive dehalogenase-homologous genes in deep subseafloor sedimentary metagenomes.</title>
        <authorList>
            <person name="Kawai M."/>
            <person name="Futagami T."/>
            <person name="Toyoda A."/>
            <person name="Takaki Y."/>
            <person name="Nishi S."/>
            <person name="Hori S."/>
            <person name="Arai W."/>
            <person name="Tsubouchi T."/>
            <person name="Morono Y."/>
            <person name="Uchiyama I."/>
            <person name="Ito T."/>
            <person name="Fujiyama A."/>
            <person name="Inagaki F."/>
            <person name="Takami H."/>
        </authorList>
    </citation>
    <scope>NUCLEOTIDE SEQUENCE</scope>
    <source>
        <strain evidence="2">Expedition CK06-06</strain>
    </source>
</reference>
<comment type="caution">
    <text evidence="2">The sequence shown here is derived from an EMBL/GenBank/DDBJ whole genome shotgun (WGS) entry which is preliminary data.</text>
</comment>
<feature type="compositionally biased region" description="Basic and acidic residues" evidence="1">
    <location>
        <begin position="18"/>
        <end position="37"/>
    </location>
</feature>
<name>X1DWF1_9ZZZZ</name>
<sequence>KGWLCPFCGQWFVGENGKEERDNHIAERHADQKDTKEGKKKIKKKIKDV</sequence>
<organism evidence="2">
    <name type="scientific">marine sediment metagenome</name>
    <dbReference type="NCBI Taxonomy" id="412755"/>
    <lineage>
        <taxon>unclassified sequences</taxon>
        <taxon>metagenomes</taxon>
        <taxon>ecological metagenomes</taxon>
    </lineage>
</organism>
<dbReference type="EMBL" id="BARU01002211">
    <property type="protein sequence ID" value="GAH25361.1"/>
    <property type="molecule type" value="Genomic_DNA"/>
</dbReference>
<protein>
    <recommendedName>
        <fullName evidence="3">C2H2-type domain-containing protein</fullName>
    </recommendedName>
</protein>
<evidence type="ECO:0000313" key="2">
    <source>
        <dbReference type="EMBL" id="GAH25361.1"/>
    </source>
</evidence>